<evidence type="ECO:0000256" key="1">
    <source>
        <dbReference type="SAM" id="Coils"/>
    </source>
</evidence>
<dbReference type="Proteomes" id="UP000824205">
    <property type="component" value="Unassembled WGS sequence"/>
</dbReference>
<comment type="caution">
    <text evidence="3">The sequence shown here is derived from an EMBL/GenBank/DDBJ whole genome shotgun (WGS) entry which is preliminary data.</text>
</comment>
<gene>
    <name evidence="3" type="ORF">IAA48_03970</name>
</gene>
<proteinExistence type="predicted"/>
<feature type="transmembrane region" description="Helical" evidence="2">
    <location>
        <begin position="6"/>
        <end position="27"/>
    </location>
</feature>
<evidence type="ECO:0000256" key="2">
    <source>
        <dbReference type="SAM" id="Phobius"/>
    </source>
</evidence>
<keyword evidence="2" id="KW-0812">Transmembrane</keyword>
<dbReference type="EMBL" id="DXGE01000017">
    <property type="protein sequence ID" value="HIW85633.1"/>
    <property type="molecule type" value="Genomic_DNA"/>
</dbReference>
<protein>
    <submittedName>
        <fullName evidence="3">Uncharacterized protein</fullName>
    </submittedName>
</protein>
<name>A0A9D1UFN9_9FIRM</name>
<feature type="coiled-coil region" evidence="1">
    <location>
        <begin position="55"/>
        <end position="89"/>
    </location>
</feature>
<organism evidence="3 4">
    <name type="scientific">Candidatus Eubacterium faecipullorum</name>
    <dbReference type="NCBI Taxonomy" id="2838571"/>
    <lineage>
        <taxon>Bacteria</taxon>
        <taxon>Bacillati</taxon>
        <taxon>Bacillota</taxon>
        <taxon>Clostridia</taxon>
        <taxon>Eubacteriales</taxon>
        <taxon>Eubacteriaceae</taxon>
        <taxon>Eubacterium</taxon>
    </lineage>
</organism>
<reference evidence="3" key="2">
    <citation type="submission" date="2021-04" db="EMBL/GenBank/DDBJ databases">
        <authorList>
            <person name="Gilroy R."/>
        </authorList>
    </citation>
    <scope>NUCLEOTIDE SEQUENCE</scope>
    <source>
        <strain evidence="3">421</strain>
    </source>
</reference>
<accession>A0A9D1UFN9</accession>
<reference evidence="3" key="1">
    <citation type="journal article" date="2021" name="PeerJ">
        <title>Extensive microbial diversity within the chicken gut microbiome revealed by metagenomics and culture.</title>
        <authorList>
            <person name="Gilroy R."/>
            <person name="Ravi A."/>
            <person name="Getino M."/>
            <person name="Pursley I."/>
            <person name="Horton D.L."/>
            <person name="Alikhan N.F."/>
            <person name="Baker D."/>
            <person name="Gharbi K."/>
            <person name="Hall N."/>
            <person name="Watson M."/>
            <person name="Adriaenssens E.M."/>
            <person name="Foster-Nyarko E."/>
            <person name="Jarju S."/>
            <person name="Secka A."/>
            <person name="Antonio M."/>
            <person name="Oren A."/>
            <person name="Chaudhuri R.R."/>
            <person name="La Ragione R."/>
            <person name="Hildebrand F."/>
            <person name="Pallen M.J."/>
        </authorList>
    </citation>
    <scope>NUCLEOTIDE SEQUENCE</scope>
    <source>
        <strain evidence="3">421</strain>
    </source>
</reference>
<keyword evidence="2" id="KW-0472">Membrane</keyword>
<evidence type="ECO:0000313" key="3">
    <source>
        <dbReference type="EMBL" id="HIW85633.1"/>
    </source>
</evidence>
<sequence>MTDRIEMTGILCVGFFVGVVVTGLFYLMCYRSEKKIEAQEREKRTSKCSKDCERVNAYKAVIKEWQQENETLYSRIKDLECENAALYEELAKK</sequence>
<keyword evidence="1" id="KW-0175">Coiled coil</keyword>
<keyword evidence="2" id="KW-1133">Transmembrane helix</keyword>
<dbReference type="AlphaFoldDB" id="A0A9D1UFN9"/>
<evidence type="ECO:0000313" key="4">
    <source>
        <dbReference type="Proteomes" id="UP000824205"/>
    </source>
</evidence>